<organism evidence="2 3">
    <name type="scientific">Enterococcus phage EFDG1</name>
    <dbReference type="NCBI Taxonomy" id="1597976"/>
    <lineage>
        <taxon>Viruses</taxon>
        <taxon>Duplodnaviria</taxon>
        <taxon>Heunggongvirae</taxon>
        <taxon>Uroviricota</taxon>
        <taxon>Caudoviricetes</taxon>
        <taxon>Herelleviridae</taxon>
        <taxon>Brockvirinae</taxon>
        <taxon>Schiekvirus</taxon>
        <taxon>Schiekvirus EFDG1</taxon>
    </lineage>
</organism>
<evidence type="ECO:0000313" key="2">
    <source>
        <dbReference type="EMBL" id="AJP61384.1"/>
    </source>
</evidence>
<dbReference type="Gene3D" id="2.30.30.320">
    <property type="entry name" value="DUF1653-like domain"/>
    <property type="match status" value="1"/>
</dbReference>
<name>A0A0C5KKW3_9CAUD</name>
<keyword evidence="3" id="KW-1185">Reference proteome</keyword>
<dbReference type="InterPro" id="IPR037135">
    <property type="entry name" value="DUF1653-like_dom_sf"/>
</dbReference>
<dbReference type="Proteomes" id="UP000032402">
    <property type="component" value="Segment"/>
</dbReference>
<feature type="domain" description="DUF1653" evidence="1">
    <location>
        <begin position="11"/>
        <end position="73"/>
    </location>
</feature>
<dbReference type="GeneID" id="26644395"/>
<dbReference type="EMBL" id="KP339049">
    <property type="protein sequence ID" value="AJP61384.1"/>
    <property type="molecule type" value="Genomic_DNA"/>
</dbReference>
<proteinExistence type="predicted"/>
<dbReference type="KEGG" id="vg:26644395"/>
<reference evidence="2 3" key="1">
    <citation type="journal article" date="2015" name="Appl. Environ. Microbiol.">
        <title>Targeting Enterococcus faecalis Biofilms with Phage Therapy.</title>
        <authorList>
            <person name="Khalifa L."/>
            <person name="Brosh Y."/>
            <person name="Gelman D."/>
            <person name="Coppenhagen-Glazer S."/>
            <person name="Beyth S."/>
            <person name="Poradosu-Cohen R."/>
            <person name="Que Y.A."/>
            <person name="Beyth N."/>
            <person name="Hazan R."/>
        </authorList>
    </citation>
    <scope>NUCLEOTIDE SEQUENCE [LARGE SCALE GENOMIC DNA]</scope>
</reference>
<accession>A0A0C5KKW3</accession>
<dbReference type="InterPro" id="IPR023387">
    <property type="entry name" value="DUF1653-like_dom"/>
</dbReference>
<evidence type="ECO:0000313" key="3">
    <source>
        <dbReference type="Proteomes" id="UP000032402"/>
    </source>
</evidence>
<dbReference type="Pfam" id="PF07866">
    <property type="entry name" value="DUF1653"/>
    <property type="match status" value="1"/>
</dbReference>
<dbReference type="RefSeq" id="YP_009218278.1">
    <property type="nucleotide sequence ID" value="NC_029009.1"/>
</dbReference>
<evidence type="ECO:0000259" key="1">
    <source>
        <dbReference type="Pfam" id="PF07866"/>
    </source>
</evidence>
<sequence>MEYKHRAGTWFRHYKGAYYATLEYDDVLHTETGEQLVLYRRMYPNPYSPNANTVFARPADHFYGILEDGTKRFTPVDELPDYISPLEEARQLQLREATEWEVAHEEASE</sequence>
<protein>
    <recommendedName>
        <fullName evidence="1">DUF1653 domain-containing protein</fullName>
    </recommendedName>
</protein>